<dbReference type="OrthoDB" id="8445115at2"/>
<evidence type="ECO:0000313" key="1">
    <source>
        <dbReference type="EMBL" id="SEG27922.1"/>
    </source>
</evidence>
<gene>
    <name evidence="1" type="ORF">SAMN05421751_12316</name>
</gene>
<accession>A0A1H5YVY3</accession>
<dbReference type="RefSeq" id="WP_146064244.1">
    <property type="nucleotide sequence ID" value="NZ_FNVD01000023.1"/>
</dbReference>
<name>A0A1H5YVY3_9RHOB</name>
<proteinExistence type="predicted"/>
<organism evidence="1 2">
    <name type="scientific">Jhaorihella thermophila</name>
    <dbReference type="NCBI Taxonomy" id="488547"/>
    <lineage>
        <taxon>Bacteria</taxon>
        <taxon>Pseudomonadati</taxon>
        <taxon>Pseudomonadota</taxon>
        <taxon>Alphaproteobacteria</taxon>
        <taxon>Rhodobacterales</taxon>
        <taxon>Paracoccaceae</taxon>
        <taxon>Jhaorihella</taxon>
    </lineage>
</organism>
<evidence type="ECO:0000313" key="2">
    <source>
        <dbReference type="Proteomes" id="UP000236742"/>
    </source>
</evidence>
<keyword evidence="2" id="KW-1185">Reference proteome</keyword>
<sequence length="147" mass="15487">MTVAGHDGFPPACQQHECDHRHGGILRPSGASLRPFAPVHLAAKAEPSGDITLTWTRRSRDPAADSWETTEVPLLDQPEAWEIDIPDGSTVKRTLTAGTATVAYSTDDQVVDWGATLAPGAALTIRVAQLSPSLGRGTPAKATLTIA</sequence>
<reference evidence="1 2" key="1">
    <citation type="submission" date="2016-10" db="EMBL/GenBank/DDBJ databases">
        <authorList>
            <person name="de Groot N.N."/>
        </authorList>
    </citation>
    <scope>NUCLEOTIDE SEQUENCE [LARGE SCALE GENOMIC DNA]</scope>
    <source>
        <strain evidence="1 2">DSM 23413</strain>
    </source>
</reference>
<protein>
    <submittedName>
        <fullName evidence="1">Uncharacterized protein</fullName>
    </submittedName>
</protein>
<dbReference type="Proteomes" id="UP000236742">
    <property type="component" value="Unassembled WGS sequence"/>
</dbReference>
<dbReference type="AlphaFoldDB" id="A0A1H5YVY3"/>
<dbReference type="EMBL" id="FNVD01000023">
    <property type="protein sequence ID" value="SEG27922.1"/>
    <property type="molecule type" value="Genomic_DNA"/>
</dbReference>